<protein>
    <submittedName>
        <fullName evidence="1">Uncharacterized protein</fullName>
    </submittedName>
</protein>
<dbReference type="Proteomes" id="UP001419268">
    <property type="component" value="Unassembled WGS sequence"/>
</dbReference>
<reference evidence="1 2" key="1">
    <citation type="submission" date="2024-01" db="EMBL/GenBank/DDBJ databases">
        <title>Genome assemblies of Stephania.</title>
        <authorList>
            <person name="Yang L."/>
        </authorList>
    </citation>
    <scope>NUCLEOTIDE SEQUENCE [LARGE SCALE GENOMIC DNA]</scope>
    <source>
        <strain evidence="1">JXDWG</strain>
        <tissue evidence="1">Leaf</tissue>
    </source>
</reference>
<dbReference type="EMBL" id="JBBNAG010000001">
    <property type="protein sequence ID" value="KAK9167124.1"/>
    <property type="molecule type" value="Genomic_DNA"/>
</dbReference>
<gene>
    <name evidence="1" type="ORF">Scep_002315</name>
</gene>
<accession>A0AAP0Q5U8</accession>
<proteinExistence type="predicted"/>
<sequence>MRAPNLFEKIPAKMEKTILPLYIYNGLNPTNHFDKELGHPTSKLEAQSDSHIAFGEELIDSCSSDSEGLIISSNPKLFPLYNGGL</sequence>
<keyword evidence="2" id="KW-1185">Reference proteome</keyword>
<dbReference type="AlphaFoldDB" id="A0AAP0Q5U8"/>
<name>A0AAP0Q5U8_9MAGN</name>
<evidence type="ECO:0000313" key="2">
    <source>
        <dbReference type="Proteomes" id="UP001419268"/>
    </source>
</evidence>
<evidence type="ECO:0000313" key="1">
    <source>
        <dbReference type="EMBL" id="KAK9167124.1"/>
    </source>
</evidence>
<organism evidence="1 2">
    <name type="scientific">Stephania cephalantha</name>
    <dbReference type="NCBI Taxonomy" id="152367"/>
    <lineage>
        <taxon>Eukaryota</taxon>
        <taxon>Viridiplantae</taxon>
        <taxon>Streptophyta</taxon>
        <taxon>Embryophyta</taxon>
        <taxon>Tracheophyta</taxon>
        <taxon>Spermatophyta</taxon>
        <taxon>Magnoliopsida</taxon>
        <taxon>Ranunculales</taxon>
        <taxon>Menispermaceae</taxon>
        <taxon>Menispermoideae</taxon>
        <taxon>Cissampelideae</taxon>
        <taxon>Stephania</taxon>
    </lineage>
</organism>
<comment type="caution">
    <text evidence="1">The sequence shown here is derived from an EMBL/GenBank/DDBJ whole genome shotgun (WGS) entry which is preliminary data.</text>
</comment>